<accession>A0AAV2VZW3</accession>
<protein>
    <submittedName>
        <fullName evidence="1">Uncharacterized protein</fullName>
    </submittedName>
</protein>
<comment type="caution">
    <text evidence="1">The sequence shown here is derived from an EMBL/GenBank/DDBJ whole genome shotgun (WGS) entry which is preliminary data.</text>
</comment>
<dbReference type="AlphaFoldDB" id="A0AAV2VZW3"/>
<reference evidence="1 2" key="1">
    <citation type="journal article" date="2013" name="ISME J.">
        <title>Comparative genomics of pathogenic lineages of Vibrio nigripulchritudo identifies virulence-associated traits.</title>
        <authorList>
            <person name="Goudenege D."/>
            <person name="Labreuche Y."/>
            <person name="Krin E."/>
            <person name="Ansquer D."/>
            <person name="Mangenot S."/>
            <person name="Calteau A."/>
            <person name="Medigue C."/>
            <person name="Mazel D."/>
            <person name="Polz M.F."/>
            <person name="Le Roux F."/>
        </authorList>
    </citation>
    <scope>NUCLEOTIDE SEQUENCE [LARGE SCALE GENOMIC DNA]</scope>
    <source>
        <strain evidence="1 2">SOn1</strain>
    </source>
</reference>
<name>A0AAV2VZW3_9VIBR</name>
<sequence length="57" mass="6566">MLAGTNILVIRFSLIEAPEIIAWLMRKAGYFPYSSDLPHCDSVLKLFHLLPRPVYFT</sequence>
<dbReference type="EMBL" id="CAOF01000199">
    <property type="protein sequence ID" value="CCO50207.1"/>
    <property type="molecule type" value="Genomic_DNA"/>
</dbReference>
<evidence type="ECO:0000313" key="1">
    <source>
        <dbReference type="EMBL" id="CCO50207.1"/>
    </source>
</evidence>
<evidence type="ECO:0000313" key="2">
    <source>
        <dbReference type="Proteomes" id="UP000018211"/>
    </source>
</evidence>
<gene>
    <name evidence="1" type="ORF">VIBNISOn1_p0044</name>
</gene>
<organism evidence="1 2">
    <name type="scientific">Vibrio nigripulchritudo SOn1</name>
    <dbReference type="NCBI Taxonomy" id="1238450"/>
    <lineage>
        <taxon>Bacteria</taxon>
        <taxon>Pseudomonadati</taxon>
        <taxon>Pseudomonadota</taxon>
        <taxon>Gammaproteobacteria</taxon>
        <taxon>Vibrionales</taxon>
        <taxon>Vibrionaceae</taxon>
        <taxon>Vibrio</taxon>
    </lineage>
</organism>
<proteinExistence type="predicted"/>
<dbReference type="Proteomes" id="UP000018211">
    <property type="component" value="Unassembled WGS sequence"/>
</dbReference>